<accession>A0A0K1JIL4</accession>
<dbReference type="EMBL" id="CP011112">
    <property type="protein sequence ID" value="AKU16546.1"/>
    <property type="molecule type" value="Genomic_DNA"/>
</dbReference>
<keyword evidence="1" id="KW-0812">Transmembrane</keyword>
<name>A0A0K1JIL4_9MICO</name>
<dbReference type="KEGG" id="lmoi:VV02_12880"/>
<proteinExistence type="predicted"/>
<dbReference type="Proteomes" id="UP000066480">
    <property type="component" value="Chromosome"/>
</dbReference>
<keyword evidence="3" id="KW-1185">Reference proteome</keyword>
<keyword evidence="1" id="KW-0472">Membrane</keyword>
<dbReference type="AlphaFoldDB" id="A0A0K1JIL4"/>
<protein>
    <recommendedName>
        <fullName evidence="4">GGDEF domain-containing protein</fullName>
    </recommendedName>
</protein>
<sequence length="285" mass="29952">MTAHRQTRWTDQHWLALFCVVSTLVTGIVIGGRPRELALGLGAVTVLAGLAALCVDGFFALIVGVAAVGGALLLFHHEGVWGPQNFYLILVTSGLMALMSWLAGQLGASLRQQARARVNQDKDQPVRPVAGSLGMLDGASAYGLLQEEITRARHTRQPLTVLKLQVRPRDTGADAATRHRLSRAVARLVESQVRPSDIPFATAEDQLGVILPDTGAPAAWDIAGAVIDAAARASYADGTDQGRRVVADSAALHASLEELGAGTDADSLLSVITPDTAGPPGHRTD</sequence>
<feature type="transmembrane region" description="Helical" evidence="1">
    <location>
        <begin position="86"/>
        <end position="108"/>
    </location>
</feature>
<evidence type="ECO:0000313" key="3">
    <source>
        <dbReference type="Proteomes" id="UP000066480"/>
    </source>
</evidence>
<evidence type="ECO:0000313" key="2">
    <source>
        <dbReference type="EMBL" id="AKU16546.1"/>
    </source>
</evidence>
<gene>
    <name evidence="2" type="ORF">VV02_12880</name>
</gene>
<dbReference type="RefSeq" id="WP_052591957.1">
    <property type="nucleotide sequence ID" value="NZ_CP011112.1"/>
</dbReference>
<feature type="transmembrane region" description="Helical" evidence="1">
    <location>
        <begin position="44"/>
        <end position="74"/>
    </location>
</feature>
<dbReference type="OrthoDB" id="5151318at2"/>
<evidence type="ECO:0000256" key="1">
    <source>
        <dbReference type="SAM" id="Phobius"/>
    </source>
</evidence>
<feature type="transmembrane region" description="Helical" evidence="1">
    <location>
        <begin position="12"/>
        <end position="32"/>
    </location>
</feature>
<reference evidence="2 3" key="1">
    <citation type="submission" date="2015-03" db="EMBL/GenBank/DDBJ databases">
        <title>Luteipulveratus halotolerans sp. nov., a novel actinobacterium (Dermacoccaceae) from Sarawak, Malaysia.</title>
        <authorList>
            <person name="Juboi H."/>
            <person name="Basik A."/>
            <person name="Shamsul S.S."/>
            <person name="Arnold P."/>
            <person name="Schmitt E.K."/>
            <person name="Sanglier J.-J."/>
            <person name="Yeo T."/>
        </authorList>
    </citation>
    <scope>NUCLEOTIDE SEQUENCE [LARGE SCALE GENOMIC DNA]</scope>
    <source>
        <strain evidence="2 3">MN07-A0370</strain>
    </source>
</reference>
<organism evidence="2 3">
    <name type="scientific">Luteipulveratus mongoliensis</name>
    <dbReference type="NCBI Taxonomy" id="571913"/>
    <lineage>
        <taxon>Bacteria</taxon>
        <taxon>Bacillati</taxon>
        <taxon>Actinomycetota</taxon>
        <taxon>Actinomycetes</taxon>
        <taxon>Micrococcales</taxon>
        <taxon>Dermacoccaceae</taxon>
        <taxon>Luteipulveratus</taxon>
    </lineage>
</organism>
<evidence type="ECO:0008006" key="4">
    <source>
        <dbReference type="Google" id="ProtNLM"/>
    </source>
</evidence>
<keyword evidence="1" id="KW-1133">Transmembrane helix</keyword>